<feature type="domain" description="N-acetyltransferase" evidence="1">
    <location>
        <begin position="4"/>
        <end position="155"/>
    </location>
</feature>
<dbReference type="EMBL" id="JALGBH010000001">
    <property type="protein sequence ID" value="MCJ0741071.1"/>
    <property type="molecule type" value="Genomic_DNA"/>
</dbReference>
<dbReference type="PROSITE" id="PS51186">
    <property type="entry name" value="GNAT"/>
    <property type="match status" value="1"/>
</dbReference>
<keyword evidence="3" id="KW-1185">Reference proteome</keyword>
<gene>
    <name evidence="2" type="ORF">MMF97_00020</name>
</gene>
<dbReference type="SUPFAM" id="SSF55729">
    <property type="entry name" value="Acyl-CoA N-acyltransferases (Nat)"/>
    <property type="match status" value="1"/>
</dbReference>
<sequence>MRIVSQSQLNKAEKQQVLNLWNNEYPEKLAYKNAEEFEEYLNHLTEQHHYLLKDETENIQGWAFTFKRADEKWFAIMISGELQGKGTGTQILNQLKENESELNGWVIDHDDDKKLNGDAYRSPLAFYEKNGFEIISAIRLELETLSAVKIKWQRRN</sequence>
<dbReference type="InterPro" id="IPR000182">
    <property type="entry name" value="GNAT_dom"/>
</dbReference>
<protein>
    <submittedName>
        <fullName evidence="2">GNAT family N-acetyltransferase</fullName>
    </submittedName>
</protein>
<evidence type="ECO:0000259" key="1">
    <source>
        <dbReference type="PROSITE" id="PS51186"/>
    </source>
</evidence>
<dbReference type="Gene3D" id="3.40.630.30">
    <property type="match status" value="1"/>
</dbReference>
<proteinExistence type="predicted"/>
<accession>A0ABS9ZR42</accession>
<dbReference type="Pfam" id="PF13508">
    <property type="entry name" value="Acetyltransf_7"/>
    <property type="match status" value="1"/>
</dbReference>
<comment type="caution">
    <text evidence="2">The sequence shown here is derived from an EMBL/GenBank/DDBJ whole genome shotgun (WGS) entry which is preliminary data.</text>
</comment>
<evidence type="ECO:0000313" key="2">
    <source>
        <dbReference type="EMBL" id="MCJ0741071.1"/>
    </source>
</evidence>
<reference evidence="2" key="1">
    <citation type="submission" date="2022-03" db="EMBL/GenBank/DDBJ databases">
        <authorList>
            <person name="Woo C.Y."/>
        </authorList>
    </citation>
    <scope>NUCLEOTIDE SEQUENCE</scope>
    <source>
        <strain evidence="2">CYS-01</strain>
    </source>
</reference>
<dbReference type="Proteomes" id="UP001165460">
    <property type="component" value="Unassembled WGS sequence"/>
</dbReference>
<dbReference type="InterPro" id="IPR016181">
    <property type="entry name" value="Acyl_CoA_acyltransferase"/>
</dbReference>
<evidence type="ECO:0000313" key="3">
    <source>
        <dbReference type="Proteomes" id="UP001165460"/>
    </source>
</evidence>
<dbReference type="RefSeq" id="WP_243357436.1">
    <property type="nucleotide sequence ID" value="NZ_JALGBH010000001.1"/>
</dbReference>
<name>A0ABS9ZR42_9SPHI</name>
<organism evidence="2 3">
    <name type="scientific">Pedobacter montanisoli</name>
    <dbReference type="NCBI Taxonomy" id="2923277"/>
    <lineage>
        <taxon>Bacteria</taxon>
        <taxon>Pseudomonadati</taxon>
        <taxon>Bacteroidota</taxon>
        <taxon>Sphingobacteriia</taxon>
        <taxon>Sphingobacteriales</taxon>
        <taxon>Sphingobacteriaceae</taxon>
        <taxon>Pedobacter</taxon>
    </lineage>
</organism>